<sequence>MLDDIKNKTIALYGLGTETERLISRWGSGPKIVGLLDGFKESGEAFGYPIISLQQAIDLSVEAIIVVARPGSCKVIAKRIKEVCVNNGILVYDIRGNDLLTETKAVYDFKGFNVYTKERLYKEIDQADVISFDLFDTLFARKTLYYTDVFEMVQAKLEEQGVFIPDFLNLRLAAEKELSSDEAPKIKQIYNWVINQQKDIKVTADELADLEWNLDKSVMYPRDGMSQLIGKIASLGKTIIVTTDTYYSLEQIEEVLLLMGFSYIDKVYVSSEFNVAKASGLFEIVKKDYHNLKILHIGDDEYVDAEKATEYGINHYRLYNAKELFDNVGELSLEKNVKTFSDRVKVGLALSRIFSDPFLFENKDLRLSIKDAKDIGYFICGPMVLDFALWFKDKLKEIGAENVLLCARDGYLINEILHRIDSKSLSVYFLTSRTSAIRAGIKNEDDIAYVDSMKFFGSQEESLLARFGISLNEGEDRNAAIINKAKFQRLNYQKYISKLNLSDGTTAVFDFVAKGTTQLFLQKIMKQQLKGLYFLQLEPEFMADKGVEIESFYTEEERDKSVIFDNYYILETILTSPMPSVDEFDECGNPVYAKETRSPENIKCVQKMQQGIIEYVEDYLEIVPKELRIINKQLDEGLLSLIGKLQIDDEDFKRLVVEDTFFGRMTDIKDVL</sequence>
<name>A0A5P6VQM7_PSEXY</name>
<dbReference type="AlphaFoldDB" id="A0A5P6VQM7"/>
<dbReference type="Gene3D" id="1.10.150.400">
    <property type="match status" value="1"/>
</dbReference>
<dbReference type="Gene3D" id="3.40.50.1000">
    <property type="entry name" value="HAD superfamily/HAD-like"/>
    <property type="match status" value="1"/>
</dbReference>
<dbReference type="Proteomes" id="UP000327030">
    <property type="component" value="Chromosome 1"/>
</dbReference>
<evidence type="ECO:0000313" key="2">
    <source>
        <dbReference type="Proteomes" id="UP000327030"/>
    </source>
</evidence>
<evidence type="ECO:0000313" key="1">
    <source>
        <dbReference type="EMBL" id="QFJ54985.1"/>
    </source>
</evidence>
<dbReference type="RefSeq" id="WP_167511342.1">
    <property type="nucleotide sequence ID" value="NZ_CP043028.1"/>
</dbReference>
<dbReference type="InterPro" id="IPR036412">
    <property type="entry name" value="HAD-like_sf"/>
</dbReference>
<accession>A0A5P6VQM7</accession>
<gene>
    <name evidence="1" type="ORF">FXF36_08985</name>
</gene>
<dbReference type="SUPFAM" id="SSF56784">
    <property type="entry name" value="HAD-like"/>
    <property type="match status" value="1"/>
</dbReference>
<reference evidence="2" key="1">
    <citation type="submission" date="2019-08" db="EMBL/GenBank/DDBJ databases">
        <title>Complete Genome Sequence of the Polysaccharide-Degrading Rumen Bacterium Pseudobutyrivibrio xylanivorans MA3014.</title>
        <authorList>
            <person name="Palevich N."/>
            <person name="Maclean P.H."/>
            <person name="Kelly W.J."/>
            <person name="Leahy S.C."/>
            <person name="Rakonjac J."/>
            <person name="Attwood G.T."/>
        </authorList>
    </citation>
    <scope>NUCLEOTIDE SEQUENCE [LARGE SCALE GENOMIC DNA]</scope>
    <source>
        <strain evidence="2">MA3014</strain>
    </source>
</reference>
<dbReference type="EMBL" id="CP043028">
    <property type="protein sequence ID" value="QFJ54985.1"/>
    <property type="molecule type" value="Genomic_DNA"/>
</dbReference>
<evidence type="ECO:0008006" key="3">
    <source>
        <dbReference type="Google" id="ProtNLM"/>
    </source>
</evidence>
<dbReference type="KEGG" id="pxv:FXF36_08985"/>
<proteinExistence type="predicted"/>
<organism evidence="1 2">
    <name type="scientific">Pseudobutyrivibrio xylanivorans</name>
    <dbReference type="NCBI Taxonomy" id="185007"/>
    <lineage>
        <taxon>Bacteria</taxon>
        <taxon>Bacillati</taxon>
        <taxon>Bacillota</taxon>
        <taxon>Clostridia</taxon>
        <taxon>Lachnospirales</taxon>
        <taxon>Lachnospiraceae</taxon>
        <taxon>Pseudobutyrivibrio</taxon>
    </lineage>
</organism>
<dbReference type="InterPro" id="IPR023214">
    <property type="entry name" value="HAD_sf"/>
</dbReference>
<protein>
    <recommendedName>
        <fullName evidence="3">HAD family hydrolase</fullName>
    </recommendedName>
</protein>